<name>A0ABV3KU67_STRGS</name>
<protein>
    <submittedName>
        <fullName evidence="1">Uncharacterized protein</fullName>
    </submittedName>
</protein>
<evidence type="ECO:0000313" key="2">
    <source>
        <dbReference type="Proteomes" id="UP001553148"/>
    </source>
</evidence>
<gene>
    <name evidence="1" type="ORF">AB0470_25225</name>
</gene>
<dbReference type="Proteomes" id="UP001553148">
    <property type="component" value="Unassembled WGS sequence"/>
</dbReference>
<evidence type="ECO:0000313" key="1">
    <source>
        <dbReference type="EMBL" id="MEV8462847.1"/>
    </source>
</evidence>
<sequence>MSALTAYDTARVLATHGLTSDTATRADMDAAADHAGIDRPADNHDRHTIRAALDAIGGGR</sequence>
<reference evidence="1 2" key="1">
    <citation type="submission" date="2024-06" db="EMBL/GenBank/DDBJ databases">
        <title>The Natural Products Discovery Center: Release of the First 8490 Sequenced Strains for Exploring Actinobacteria Biosynthetic Diversity.</title>
        <authorList>
            <person name="Kalkreuter E."/>
            <person name="Kautsar S.A."/>
            <person name="Yang D."/>
            <person name="Bader C.D."/>
            <person name="Teijaro C.N."/>
            <person name="Fluegel L."/>
            <person name="Davis C.M."/>
            <person name="Simpson J.R."/>
            <person name="Lauterbach L."/>
            <person name="Steele A.D."/>
            <person name="Gui C."/>
            <person name="Meng S."/>
            <person name="Li G."/>
            <person name="Viehrig K."/>
            <person name="Ye F."/>
            <person name="Su P."/>
            <person name="Kiefer A.F."/>
            <person name="Nichols A."/>
            <person name="Cepeda A.J."/>
            <person name="Yan W."/>
            <person name="Fan B."/>
            <person name="Jiang Y."/>
            <person name="Adhikari A."/>
            <person name="Zheng C.-J."/>
            <person name="Schuster L."/>
            <person name="Cowan T.M."/>
            <person name="Smanski M.J."/>
            <person name="Chevrette M.G."/>
            <person name="De Carvalho L.P.S."/>
            <person name="Shen B."/>
        </authorList>
    </citation>
    <scope>NUCLEOTIDE SEQUENCE [LARGE SCALE GENOMIC DNA]</scope>
    <source>
        <strain evidence="1 2">NPDC052360</strain>
    </source>
</reference>
<keyword evidence="2" id="KW-1185">Reference proteome</keyword>
<organism evidence="1 2">
    <name type="scientific">Streptomyces griseosporeus</name>
    <dbReference type="NCBI Taxonomy" id="1910"/>
    <lineage>
        <taxon>Bacteria</taxon>
        <taxon>Bacillati</taxon>
        <taxon>Actinomycetota</taxon>
        <taxon>Actinomycetes</taxon>
        <taxon>Kitasatosporales</taxon>
        <taxon>Streptomycetaceae</taxon>
        <taxon>Streptomyces</taxon>
    </lineage>
</organism>
<proteinExistence type="predicted"/>
<comment type="caution">
    <text evidence="1">The sequence shown here is derived from an EMBL/GenBank/DDBJ whole genome shotgun (WGS) entry which is preliminary data.</text>
</comment>
<accession>A0ABV3KU67</accession>
<dbReference type="EMBL" id="JBFAUJ010000011">
    <property type="protein sequence ID" value="MEV8462847.1"/>
    <property type="molecule type" value="Genomic_DNA"/>
</dbReference>
<dbReference type="RefSeq" id="WP_162655484.1">
    <property type="nucleotide sequence ID" value="NZ_JBFAUJ010000011.1"/>
</dbReference>